<evidence type="ECO:0000313" key="2">
    <source>
        <dbReference type="Proteomes" id="UP000318017"/>
    </source>
</evidence>
<gene>
    <name evidence="1" type="ORF">Q31a_24270</name>
</gene>
<dbReference type="Proteomes" id="UP000318017">
    <property type="component" value="Chromosome"/>
</dbReference>
<proteinExistence type="predicted"/>
<accession>A0A518G6C3</accession>
<dbReference type="EMBL" id="CP036298">
    <property type="protein sequence ID" value="QDV24114.1"/>
    <property type="molecule type" value="Genomic_DNA"/>
</dbReference>
<evidence type="ECO:0000313" key="1">
    <source>
        <dbReference type="EMBL" id="QDV24114.1"/>
    </source>
</evidence>
<keyword evidence="2" id="KW-1185">Reference proteome</keyword>
<dbReference type="AlphaFoldDB" id="A0A518G6C3"/>
<dbReference type="KEGG" id="ahel:Q31a_24270"/>
<protein>
    <submittedName>
        <fullName evidence="1">Uncharacterized protein</fullName>
    </submittedName>
</protein>
<name>A0A518G6C3_9BACT</name>
<reference evidence="1 2" key="1">
    <citation type="submission" date="2019-02" db="EMBL/GenBank/DDBJ databases">
        <title>Deep-cultivation of Planctomycetes and their phenomic and genomic characterization uncovers novel biology.</title>
        <authorList>
            <person name="Wiegand S."/>
            <person name="Jogler M."/>
            <person name="Boedeker C."/>
            <person name="Pinto D."/>
            <person name="Vollmers J."/>
            <person name="Rivas-Marin E."/>
            <person name="Kohn T."/>
            <person name="Peeters S.H."/>
            <person name="Heuer A."/>
            <person name="Rast P."/>
            <person name="Oberbeckmann S."/>
            <person name="Bunk B."/>
            <person name="Jeske O."/>
            <person name="Meyerdierks A."/>
            <person name="Storesund J.E."/>
            <person name="Kallscheuer N."/>
            <person name="Luecker S."/>
            <person name="Lage O.M."/>
            <person name="Pohl T."/>
            <person name="Merkel B.J."/>
            <person name="Hornburger P."/>
            <person name="Mueller R.-W."/>
            <person name="Bruemmer F."/>
            <person name="Labrenz M."/>
            <person name="Spormann A.M."/>
            <person name="Op den Camp H."/>
            <person name="Overmann J."/>
            <person name="Amann R."/>
            <person name="Jetten M.S.M."/>
            <person name="Mascher T."/>
            <person name="Medema M.H."/>
            <person name="Devos D.P."/>
            <person name="Kaster A.-K."/>
            <person name="Ovreas L."/>
            <person name="Rohde M."/>
            <person name="Galperin M.Y."/>
            <person name="Jogler C."/>
        </authorList>
    </citation>
    <scope>NUCLEOTIDE SEQUENCE [LARGE SCALE GENOMIC DNA]</scope>
    <source>
        <strain evidence="1 2">Q31a</strain>
    </source>
</reference>
<sequence>MEQAPRQWGHLRDIRDQMGKPLPVHALPRVPGRFLVRLDGNPGCLPAGCAVLDFDFKAATVLASEHRIGLVVPYNLLRFLVPFEFTSQPG</sequence>
<organism evidence="1 2">
    <name type="scientific">Aureliella helgolandensis</name>
    <dbReference type="NCBI Taxonomy" id="2527968"/>
    <lineage>
        <taxon>Bacteria</taxon>
        <taxon>Pseudomonadati</taxon>
        <taxon>Planctomycetota</taxon>
        <taxon>Planctomycetia</taxon>
        <taxon>Pirellulales</taxon>
        <taxon>Pirellulaceae</taxon>
        <taxon>Aureliella</taxon>
    </lineage>
</organism>